<comment type="caution">
    <text evidence="1">The sequence shown here is derived from an EMBL/GenBank/DDBJ whole genome shotgun (WGS) entry which is preliminary data.</text>
</comment>
<accession>A0ABW0A5C0</accession>
<evidence type="ECO:0000313" key="1">
    <source>
        <dbReference type="EMBL" id="MFC5148913.1"/>
    </source>
</evidence>
<proteinExistence type="predicted"/>
<dbReference type="Proteomes" id="UP001596222">
    <property type="component" value="Unassembled WGS sequence"/>
</dbReference>
<keyword evidence="2" id="KW-1185">Reference proteome</keyword>
<dbReference type="EMBL" id="JBHSKJ010000022">
    <property type="protein sequence ID" value="MFC5148913.1"/>
    <property type="molecule type" value="Genomic_DNA"/>
</dbReference>
<dbReference type="RefSeq" id="WP_382049045.1">
    <property type="nucleotide sequence ID" value="NZ_JBHSKJ010000022.1"/>
</dbReference>
<evidence type="ECO:0000313" key="2">
    <source>
        <dbReference type="Proteomes" id="UP001596222"/>
    </source>
</evidence>
<gene>
    <name evidence="1" type="ORF">ACFPP6_30040</name>
</gene>
<protein>
    <submittedName>
        <fullName evidence="1">Uncharacterized protein</fullName>
    </submittedName>
</protein>
<reference evidence="2" key="1">
    <citation type="journal article" date="2019" name="Int. J. Syst. Evol. Microbiol.">
        <title>The Global Catalogue of Microorganisms (GCM) 10K type strain sequencing project: providing services to taxonomists for standard genome sequencing and annotation.</title>
        <authorList>
            <consortium name="The Broad Institute Genomics Platform"/>
            <consortium name="The Broad Institute Genome Sequencing Center for Infectious Disease"/>
            <person name="Wu L."/>
            <person name="Ma J."/>
        </authorList>
    </citation>
    <scope>NUCLEOTIDE SEQUENCE [LARGE SCALE GENOMIC DNA]</scope>
    <source>
        <strain evidence="2">CGMCC 4.1641</strain>
    </source>
</reference>
<sequence>MGAVGYDRHQNAAIQAAAATVVQQLSELTGTTPRVIAELGAVRIEADVTDAALRRWTRLVAVLELGTEYGVSRTPDGQIAWLRITLRRQGPRP</sequence>
<name>A0ABW0A5C0_9ACTN</name>
<organism evidence="1 2">
    <name type="scientific">Streptomyces aureoversilis</name>
    <dbReference type="NCBI Taxonomy" id="67277"/>
    <lineage>
        <taxon>Bacteria</taxon>
        <taxon>Bacillati</taxon>
        <taxon>Actinomycetota</taxon>
        <taxon>Actinomycetes</taxon>
        <taxon>Kitasatosporales</taxon>
        <taxon>Streptomycetaceae</taxon>
        <taxon>Streptomyces</taxon>
    </lineage>
</organism>